<dbReference type="KEGG" id="lbi:LEPBI_I1492"/>
<dbReference type="GO" id="GO:0046872">
    <property type="term" value="F:metal ion binding"/>
    <property type="evidence" value="ECO:0007669"/>
    <property type="project" value="UniProtKB-KW"/>
</dbReference>
<dbReference type="OrthoDB" id="332982at2"/>
<keyword evidence="4" id="KW-1185">Reference proteome</keyword>
<dbReference type="RefSeq" id="WP_012388478.1">
    <property type="nucleotide sequence ID" value="NC_010602.1"/>
</dbReference>
<dbReference type="Gene3D" id="3.10.180.10">
    <property type="entry name" value="2,3-Dihydroxybiphenyl 1,2-Dioxygenase, domain 1"/>
    <property type="match status" value="1"/>
</dbReference>
<dbReference type="PANTHER" id="PTHR43048">
    <property type="entry name" value="METHYLMALONYL-COA EPIMERASE"/>
    <property type="match status" value="1"/>
</dbReference>
<dbReference type="SUPFAM" id="SSF54593">
    <property type="entry name" value="Glyoxalase/Bleomycin resistance protein/Dihydroxybiphenyl dioxygenase"/>
    <property type="match status" value="1"/>
</dbReference>
<dbReference type="STRING" id="456481.LEPBI_I1492"/>
<dbReference type="InterPro" id="IPR029068">
    <property type="entry name" value="Glyas_Bleomycin-R_OHBP_Dase"/>
</dbReference>
<feature type="domain" description="VOC" evidence="2">
    <location>
        <begin position="9"/>
        <end position="135"/>
    </location>
</feature>
<evidence type="ECO:0000313" key="3">
    <source>
        <dbReference type="EMBL" id="ABZ97599.1"/>
    </source>
</evidence>
<dbReference type="PANTHER" id="PTHR43048:SF3">
    <property type="entry name" value="METHYLMALONYL-COA EPIMERASE, MITOCHONDRIAL"/>
    <property type="match status" value="1"/>
</dbReference>
<reference evidence="3 4" key="1">
    <citation type="journal article" date="2008" name="PLoS ONE">
        <title>Genome sequence of the saprophyte Leptospira biflexa provides insights into the evolution of Leptospira and the pathogenesis of leptospirosis.</title>
        <authorList>
            <person name="Picardeau M."/>
            <person name="Bulach D.M."/>
            <person name="Bouchier C."/>
            <person name="Zuerner R.L."/>
            <person name="Zidane N."/>
            <person name="Wilson P.J."/>
            <person name="Creno S."/>
            <person name="Kuczek E.S."/>
            <person name="Bommezzadri S."/>
            <person name="Davis J.C."/>
            <person name="McGrath A."/>
            <person name="Johnson M.J."/>
            <person name="Boursaux-Eude C."/>
            <person name="Seemann T."/>
            <person name="Rouy Z."/>
            <person name="Coppel R.L."/>
            <person name="Rood J.I."/>
            <person name="Lajus A."/>
            <person name="Davies J.K."/>
            <person name="Medigue C."/>
            <person name="Adler B."/>
        </authorList>
    </citation>
    <scope>NUCLEOTIDE SEQUENCE [LARGE SCALE GENOMIC DNA]</scope>
    <source>
        <strain evidence="4">Patoc 1 / ATCC 23582 / Paris</strain>
    </source>
</reference>
<accession>B0SQE1</accession>
<dbReference type="EC" id="4.4.1.5" evidence="3"/>
<gene>
    <name evidence="3" type="ordered locus">LEPBI_I1492</name>
</gene>
<sequence>MSRPFKVLGIQQVAIGGESKEKLSKFWVEIMGLTKVSDYKSEKENVDEDILSMGNGPYKVEIDLMQPIDPNKSPKVHDPKLNHIGLWIDKLEECVDYLTKQGVRFTPGGIRKGAAGYNVCFIHPKGNEEFPLCSEGVLVELVQAPEDVIKALG</sequence>
<dbReference type="PROSITE" id="PS51819">
    <property type="entry name" value="VOC"/>
    <property type="match status" value="1"/>
</dbReference>
<dbReference type="BioCyc" id="LBIF456481:LEPBI_RS07330-MONOMER"/>
<dbReference type="AlphaFoldDB" id="B0SQE1"/>
<dbReference type="HOGENOM" id="CLU_110049_0_0_12"/>
<evidence type="ECO:0000259" key="2">
    <source>
        <dbReference type="PROSITE" id="PS51819"/>
    </source>
</evidence>
<dbReference type="Pfam" id="PF13669">
    <property type="entry name" value="Glyoxalase_4"/>
    <property type="match status" value="1"/>
</dbReference>
<proteinExistence type="predicted"/>
<name>B0SQE1_LEPBP</name>
<dbReference type="Proteomes" id="UP000001847">
    <property type="component" value="Chromosome I"/>
</dbReference>
<dbReference type="GO" id="GO:0004462">
    <property type="term" value="F:lactoylglutathione lyase activity"/>
    <property type="evidence" value="ECO:0007669"/>
    <property type="project" value="UniProtKB-EC"/>
</dbReference>
<protein>
    <submittedName>
        <fullName evidence="3">Putative lactoylglutathione lyase</fullName>
        <ecNumber evidence="3">4.4.1.5</ecNumber>
    </submittedName>
</protein>
<dbReference type="GO" id="GO:0004493">
    <property type="term" value="F:methylmalonyl-CoA epimerase activity"/>
    <property type="evidence" value="ECO:0007669"/>
    <property type="project" value="TreeGrafter"/>
</dbReference>
<dbReference type="InterPro" id="IPR051785">
    <property type="entry name" value="MMCE/EMCE_epimerase"/>
</dbReference>
<dbReference type="InterPro" id="IPR037523">
    <property type="entry name" value="VOC_core"/>
</dbReference>
<keyword evidence="3" id="KW-0456">Lyase</keyword>
<dbReference type="GO" id="GO:0046491">
    <property type="term" value="P:L-methylmalonyl-CoA metabolic process"/>
    <property type="evidence" value="ECO:0007669"/>
    <property type="project" value="TreeGrafter"/>
</dbReference>
<evidence type="ECO:0000313" key="4">
    <source>
        <dbReference type="Proteomes" id="UP000001847"/>
    </source>
</evidence>
<dbReference type="EMBL" id="CP000786">
    <property type="protein sequence ID" value="ABZ97599.1"/>
    <property type="molecule type" value="Genomic_DNA"/>
</dbReference>
<keyword evidence="1" id="KW-0479">Metal-binding</keyword>
<organism evidence="3 4">
    <name type="scientific">Leptospira biflexa serovar Patoc (strain Patoc 1 / ATCC 23582 / Paris)</name>
    <dbReference type="NCBI Taxonomy" id="456481"/>
    <lineage>
        <taxon>Bacteria</taxon>
        <taxon>Pseudomonadati</taxon>
        <taxon>Spirochaetota</taxon>
        <taxon>Spirochaetia</taxon>
        <taxon>Leptospirales</taxon>
        <taxon>Leptospiraceae</taxon>
        <taxon>Leptospira</taxon>
    </lineage>
</organism>
<evidence type="ECO:0000256" key="1">
    <source>
        <dbReference type="ARBA" id="ARBA00022723"/>
    </source>
</evidence>